<dbReference type="GO" id="GO:0016832">
    <property type="term" value="F:aldehyde-lyase activity"/>
    <property type="evidence" value="ECO:0007669"/>
    <property type="project" value="TreeGrafter"/>
</dbReference>
<dbReference type="Pfam" id="PF00596">
    <property type="entry name" value="Aldolase_II"/>
    <property type="match status" value="1"/>
</dbReference>
<evidence type="ECO:0000313" key="5">
    <source>
        <dbReference type="Proteomes" id="UP000652477"/>
    </source>
</evidence>
<evidence type="ECO:0000256" key="2">
    <source>
        <dbReference type="ARBA" id="ARBA00023239"/>
    </source>
</evidence>
<evidence type="ECO:0000259" key="3">
    <source>
        <dbReference type="SMART" id="SM01007"/>
    </source>
</evidence>
<dbReference type="AlphaFoldDB" id="A0A923LHL3"/>
<organism evidence="4 5">
    <name type="scientific">Mediterraneibacter hominis</name>
    <dbReference type="NCBI Taxonomy" id="2763054"/>
    <lineage>
        <taxon>Bacteria</taxon>
        <taxon>Bacillati</taxon>
        <taxon>Bacillota</taxon>
        <taxon>Clostridia</taxon>
        <taxon>Lachnospirales</taxon>
        <taxon>Lachnospiraceae</taxon>
        <taxon>Mediterraneibacter</taxon>
    </lineage>
</organism>
<dbReference type="Gene3D" id="3.40.225.10">
    <property type="entry name" value="Class II aldolase/adducin N-terminal domain"/>
    <property type="match status" value="1"/>
</dbReference>
<name>A0A923LHL3_9FIRM</name>
<dbReference type="InterPro" id="IPR036409">
    <property type="entry name" value="Aldolase_II/adducin_N_sf"/>
</dbReference>
<dbReference type="SMART" id="SM01007">
    <property type="entry name" value="Aldolase_II"/>
    <property type="match status" value="1"/>
</dbReference>
<gene>
    <name evidence="4" type="ORF">H8S37_08315</name>
</gene>
<dbReference type="Proteomes" id="UP000652477">
    <property type="component" value="Unassembled WGS sequence"/>
</dbReference>
<dbReference type="PANTHER" id="PTHR22789">
    <property type="entry name" value="FUCULOSE PHOSPHATE ALDOLASE"/>
    <property type="match status" value="1"/>
</dbReference>
<dbReference type="InterPro" id="IPR001303">
    <property type="entry name" value="Aldolase_II/adducin_N"/>
</dbReference>
<dbReference type="PANTHER" id="PTHR22789:SF0">
    <property type="entry name" value="3-OXO-TETRONATE 4-PHOSPHATE DECARBOXYLASE-RELATED"/>
    <property type="match status" value="1"/>
</dbReference>
<feature type="domain" description="Class II aldolase/adducin N-terminal" evidence="3">
    <location>
        <begin position="10"/>
        <end position="189"/>
    </location>
</feature>
<dbReference type="RefSeq" id="WP_186875510.1">
    <property type="nucleotide sequence ID" value="NZ_JACOPF010000001.1"/>
</dbReference>
<evidence type="ECO:0000256" key="1">
    <source>
        <dbReference type="ARBA" id="ARBA00022723"/>
    </source>
</evidence>
<dbReference type="SUPFAM" id="SSF53639">
    <property type="entry name" value="AraD/HMP-PK domain-like"/>
    <property type="match status" value="1"/>
</dbReference>
<keyword evidence="2" id="KW-0456">Lyase</keyword>
<comment type="caution">
    <text evidence="4">The sequence shown here is derived from an EMBL/GenBank/DDBJ whole genome shotgun (WGS) entry which is preliminary data.</text>
</comment>
<dbReference type="GO" id="GO:0046872">
    <property type="term" value="F:metal ion binding"/>
    <property type="evidence" value="ECO:0007669"/>
    <property type="project" value="UniProtKB-KW"/>
</dbReference>
<proteinExistence type="predicted"/>
<accession>A0A923LHL3</accession>
<dbReference type="EMBL" id="JACOPF010000001">
    <property type="protein sequence ID" value="MBC5688927.1"/>
    <property type="molecule type" value="Genomic_DNA"/>
</dbReference>
<dbReference type="GO" id="GO:0019323">
    <property type="term" value="P:pentose catabolic process"/>
    <property type="evidence" value="ECO:0007669"/>
    <property type="project" value="TreeGrafter"/>
</dbReference>
<evidence type="ECO:0000313" key="4">
    <source>
        <dbReference type="EMBL" id="MBC5688927.1"/>
    </source>
</evidence>
<keyword evidence="5" id="KW-1185">Reference proteome</keyword>
<dbReference type="GO" id="GO:0005829">
    <property type="term" value="C:cytosol"/>
    <property type="evidence" value="ECO:0007669"/>
    <property type="project" value="TreeGrafter"/>
</dbReference>
<protein>
    <submittedName>
        <fullName evidence="4">Class II aldolase/adducin family protein</fullName>
    </submittedName>
</protein>
<reference evidence="4" key="1">
    <citation type="submission" date="2020-08" db="EMBL/GenBank/DDBJ databases">
        <title>Genome public.</title>
        <authorList>
            <person name="Liu C."/>
            <person name="Sun Q."/>
        </authorList>
    </citation>
    <scope>NUCLEOTIDE SEQUENCE</scope>
    <source>
        <strain evidence="4">NSJ-55</strain>
    </source>
</reference>
<dbReference type="InterPro" id="IPR050197">
    <property type="entry name" value="Aldolase_class_II_sugar_metab"/>
</dbReference>
<keyword evidence="1" id="KW-0479">Metal-binding</keyword>
<sequence length="221" mass="24215">MYDTVEQAKQDVMWGVRTMVEKGYALGTAGNISARVQDKEMFVITPSSRSYATLKKEDLCLLDMEGNIVEGKYKPSVEAVMHRYIFEMRPEVKAIVHSHSKYGTLVSSIKGVIKLPIIDVESISYLGGEVPVAPFAPAGSLELAENVKGTIGTSAGVLMENHGTIGVGISMENAMIASDNIERTSEQYLILLASGKEKKEIPESYIETVKKISLRNRNIEG</sequence>